<name>A0A7W9ZHB5_NOVIT</name>
<feature type="region of interest" description="Disordered" evidence="7">
    <location>
        <begin position="72"/>
        <end position="130"/>
    </location>
</feature>
<dbReference type="GO" id="GO:0004526">
    <property type="term" value="F:ribonuclease P activity"/>
    <property type="evidence" value="ECO:0007669"/>
    <property type="project" value="UniProtKB-UniRule"/>
</dbReference>
<keyword evidence="1" id="KW-0819">tRNA processing</keyword>
<dbReference type="InterPro" id="IPR014721">
    <property type="entry name" value="Ribsml_uS5_D2-typ_fold_subgr"/>
</dbReference>
<proteinExistence type="predicted"/>
<evidence type="ECO:0000256" key="2">
    <source>
        <dbReference type="ARBA" id="ARBA00022722"/>
    </source>
</evidence>
<dbReference type="NCBIfam" id="TIGR00188">
    <property type="entry name" value="rnpA"/>
    <property type="match status" value="1"/>
</dbReference>
<sequence>MARVGFTVSKKVGNSVARNRARRRLRAAVDELMPLLAIDGTDYVLIGRPATIDRPWDALLKDLRTALTRIRTVEPGSDPLPPRRKGGKAGAGKPRPHFGRGKGPIPASTTLAPTTPDPAAADGDGSDDGA</sequence>
<dbReference type="EC" id="3.1.26.5" evidence="6"/>
<keyword evidence="5" id="KW-0694">RNA-binding</keyword>
<evidence type="ECO:0000313" key="8">
    <source>
        <dbReference type="EMBL" id="MBB6211477.1"/>
    </source>
</evidence>
<keyword evidence="3" id="KW-0255">Endonuclease</keyword>
<dbReference type="GO" id="GO:0042781">
    <property type="term" value="F:3'-tRNA processing endoribonuclease activity"/>
    <property type="evidence" value="ECO:0007669"/>
    <property type="project" value="TreeGrafter"/>
</dbReference>
<evidence type="ECO:0000256" key="4">
    <source>
        <dbReference type="ARBA" id="ARBA00022801"/>
    </source>
</evidence>
<evidence type="ECO:0000256" key="7">
    <source>
        <dbReference type="SAM" id="MobiDB-lite"/>
    </source>
</evidence>
<evidence type="ECO:0000256" key="5">
    <source>
        <dbReference type="ARBA" id="ARBA00022884"/>
    </source>
</evidence>
<dbReference type="PANTHER" id="PTHR33992">
    <property type="entry name" value="RIBONUCLEASE P PROTEIN COMPONENT"/>
    <property type="match status" value="1"/>
</dbReference>
<dbReference type="EMBL" id="JACIIX010000011">
    <property type="protein sequence ID" value="MBB6211477.1"/>
    <property type="molecule type" value="Genomic_DNA"/>
</dbReference>
<organism evidence="8 9">
    <name type="scientific">Novispirillum itersonii</name>
    <name type="common">Aquaspirillum itersonii</name>
    <dbReference type="NCBI Taxonomy" id="189"/>
    <lineage>
        <taxon>Bacteria</taxon>
        <taxon>Pseudomonadati</taxon>
        <taxon>Pseudomonadota</taxon>
        <taxon>Alphaproteobacteria</taxon>
        <taxon>Rhodospirillales</taxon>
        <taxon>Novispirillaceae</taxon>
        <taxon>Novispirillum</taxon>
    </lineage>
</organism>
<comment type="caution">
    <text evidence="8">The sequence shown here is derived from an EMBL/GenBank/DDBJ whole genome shotgun (WGS) entry which is preliminary data.</text>
</comment>
<evidence type="ECO:0000256" key="1">
    <source>
        <dbReference type="ARBA" id="ARBA00022694"/>
    </source>
</evidence>
<reference evidence="8 9" key="1">
    <citation type="submission" date="2020-08" db="EMBL/GenBank/DDBJ databases">
        <title>Genomic Encyclopedia of Type Strains, Phase IV (KMG-IV): sequencing the most valuable type-strain genomes for metagenomic binning, comparative biology and taxonomic classification.</title>
        <authorList>
            <person name="Goeker M."/>
        </authorList>
    </citation>
    <scope>NUCLEOTIDE SEQUENCE [LARGE SCALE GENOMIC DNA]</scope>
    <source>
        <strain evidence="8 9">DSM 11590</strain>
    </source>
</reference>
<dbReference type="Pfam" id="PF00825">
    <property type="entry name" value="Ribonuclease_P"/>
    <property type="match status" value="1"/>
</dbReference>
<dbReference type="PANTHER" id="PTHR33992:SF1">
    <property type="entry name" value="RIBONUCLEASE P PROTEIN COMPONENT"/>
    <property type="match status" value="1"/>
</dbReference>
<feature type="compositionally biased region" description="Low complexity" evidence="7">
    <location>
        <begin position="106"/>
        <end position="123"/>
    </location>
</feature>
<protein>
    <recommendedName>
        <fullName evidence="6">Ribonuclease P protein component</fullName>
        <ecNumber evidence="6">3.1.26.5</ecNumber>
    </recommendedName>
</protein>
<keyword evidence="4" id="KW-0378">Hydrolase</keyword>
<dbReference type="InterPro" id="IPR020568">
    <property type="entry name" value="Ribosomal_Su5_D2-typ_SF"/>
</dbReference>
<dbReference type="SUPFAM" id="SSF54211">
    <property type="entry name" value="Ribosomal protein S5 domain 2-like"/>
    <property type="match status" value="1"/>
</dbReference>
<accession>A0A7W9ZHB5</accession>
<dbReference type="AlphaFoldDB" id="A0A7W9ZHB5"/>
<evidence type="ECO:0000256" key="6">
    <source>
        <dbReference type="NCBIfam" id="TIGR00188"/>
    </source>
</evidence>
<dbReference type="Gene3D" id="3.30.230.10">
    <property type="match status" value="1"/>
</dbReference>
<keyword evidence="2" id="KW-0540">Nuclease</keyword>
<dbReference type="Proteomes" id="UP000544872">
    <property type="component" value="Unassembled WGS sequence"/>
</dbReference>
<dbReference type="InterPro" id="IPR000100">
    <property type="entry name" value="RNase_P"/>
</dbReference>
<evidence type="ECO:0000313" key="9">
    <source>
        <dbReference type="Proteomes" id="UP000544872"/>
    </source>
</evidence>
<gene>
    <name evidence="8" type="ORF">FHS48_002916</name>
</gene>
<evidence type="ECO:0000256" key="3">
    <source>
        <dbReference type="ARBA" id="ARBA00022759"/>
    </source>
</evidence>
<dbReference type="GO" id="GO:0000049">
    <property type="term" value="F:tRNA binding"/>
    <property type="evidence" value="ECO:0007669"/>
    <property type="project" value="InterPro"/>
</dbReference>
<keyword evidence="9" id="KW-1185">Reference proteome</keyword>
<dbReference type="GO" id="GO:0030677">
    <property type="term" value="C:ribonuclease P complex"/>
    <property type="evidence" value="ECO:0007669"/>
    <property type="project" value="TreeGrafter"/>
</dbReference>